<keyword evidence="5" id="KW-0028">Amino-acid biosynthesis</keyword>
<dbReference type="EC" id="2.3.3.13" evidence="3"/>
<name>A0A9R1CQP8_9EURY</name>
<evidence type="ECO:0000256" key="8">
    <source>
        <dbReference type="ARBA" id="ARBA00029993"/>
    </source>
</evidence>
<dbReference type="Gene3D" id="1.10.238.260">
    <property type="match status" value="1"/>
</dbReference>
<evidence type="ECO:0000256" key="3">
    <source>
        <dbReference type="ARBA" id="ARBA00012973"/>
    </source>
</evidence>
<evidence type="ECO:0000256" key="7">
    <source>
        <dbReference type="ARBA" id="ARBA00023304"/>
    </source>
</evidence>
<comment type="similarity">
    <text evidence="9">Belongs to the alpha-IPM synthase/homocitrate synthase family.</text>
</comment>
<evidence type="ECO:0000256" key="1">
    <source>
        <dbReference type="ARBA" id="ARBA00003715"/>
    </source>
</evidence>
<proteinExistence type="inferred from homology"/>
<evidence type="ECO:0000313" key="11">
    <source>
        <dbReference type="EMBL" id="MCQ4332195.1"/>
    </source>
</evidence>
<keyword evidence="4" id="KW-0432">Leucine biosynthesis</keyword>
<dbReference type="SUPFAM" id="SSF51569">
    <property type="entry name" value="Aldolase"/>
    <property type="match status" value="1"/>
</dbReference>
<comment type="pathway">
    <text evidence="2">Amino-acid biosynthesis; L-leucine biosynthesis; L-leucine from 3-methyl-2-oxobutanoate: step 1/4.</text>
</comment>
<sequence>MRLTDVTLREGGQMPGRSYTADQKVAAGCELDRLGVSVIQVGFPITGEEDREATRRLAAETDAAIEGIARAVPGDIDAVAEADADRIDVFAPLSAGQLEHVMDKEYGEMLEIIDDAIDHVREYGLPMTLTLMDAFRTDPARLIEAFERFSYPAHLGLADTVGARTPGYVESLLEDLSSGGVDLSRAGVHFHEDLGVGTANTLTAAEMGVGKADLSVANLGERAGNAALEEVVVADALAGESALDVEADELIPVCLEVLEILAEDVDPRKAVLGGEVTSHEAGIHTAAMLEEPSVFEPFDPAEFGGRRDLVFGEGTGRGGARKLIERAGGEPTDEQVSRLLDRLAEAGPLDGTEATELAAEVLDG</sequence>
<gene>
    <name evidence="11" type="ORF">KM295_01570</name>
</gene>
<evidence type="ECO:0000256" key="2">
    <source>
        <dbReference type="ARBA" id="ARBA00004689"/>
    </source>
</evidence>
<keyword evidence="12" id="KW-1185">Reference proteome</keyword>
<dbReference type="GO" id="GO:0009098">
    <property type="term" value="P:L-leucine biosynthetic process"/>
    <property type="evidence" value="ECO:0007669"/>
    <property type="project" value="UniProtKB-KW"/>
</dbReference>
<comment type="caution">
    <text evidence="11">The sequence shown here is derived from an EMBL/GenBank/DDBJ whole genome shotgun (WGS) entry which is preliminary data.</text>
</comment>
<dbReference type="AlphaFoldDB" id="A0A9R1CQP8"/>
<keyword evidence="6 9" id="KW-0808">Transferase</keyword>
<dbReference type="InterPro" id="IPR054691">
    <property type="entry name" value="LeuA/HCS_post-cat"/>
</dbReference>
<evidence type="ECO:0000256" key="6">
    <source>
        <dbReference type="ARBA" id="ARBA00022679"/>
    </source>
</evidence>
<evidence type="ECO:0000259" key="10">
    <source>
        <dbReference type="PROSITE" id="PS50991"/>
    </source>
</evidence>
<dbReference type="GO" id="GO:0003852">
    <property type="term" value="F:2-isopropylmalate synthase activity"/>
    <property type="evidence" value="ECO:0007669"/>
    <property type="project" value="UniProtKB-EC"/>
</dbReference>
<evidence type="ECO:0000256" key="5">
    <source>
        <dbReference type="ARBA" id="ARBA00022605"/>
    </source>
</evidence>
<dbReference type="PANTHER" id="PTHR10277:SF9">
    <property type="entry name" value="2-ISOPROPYLMALATE SYNTHASE 1, CHLOROPLASTIC-RELATED"/>
    <property type="match status" value="1"/>
</dbReference>
<dbReference type="PROSITE" id="PS00815">
    <property type="entry name" value="AIPM_HOMOCIT_SYNTH_1"/>
    <property type="match status" value="1"/>
</dbReference>
<comment type="function">
    <text evidence="1">Catalyzes the condensation of the acetyl group of acetyl-CoA with 3-methyl-2-oxobutanoate (2-oxoisovalerate) to form 3-carboxy-3-hydroxy-4-methylpentanoate (2-isopropylmalate).</text>
</comment>
<dbReference type="Gene3D" id="3.20.20.70">
    <property type="entry name" value="Aldolase class I"/>
    <property type="match status" value="1"/>
</dbReference>
<dbReference type="PANTHER" id="PTHR10277">
    <property type="entry name" value="HOMOCITRATE SYNTHASE-RELATED"/>
    <property type="match status" value="1"/>
</dbReference>
<dbReference type="Pfam" id="PF22617">
    <property type="entry name" value="HCS_D2"/>
    <property type="match status" value="1"/>
</dbReference>
<keyword evidence="7" id="KW-0100">Branched-chain amino acid biosynthesis</keyword>
<dbReference type="GO" id="GO:0019298">
    <property type="term" value="P:coenzyme B biosynthetic process"/>
    <property type="evidence" value="ECO:0007669"/>
    <property type="project" value="TreeGrafter"/>
</dbReference>
<dbReference type="PROSITE" id="PS50991">
    <property type="entry name" value="PYR_CT"/>
    <property type="match status" value="1"/>
</dbReference>
<dbReference type="InterPro" id="IPR002034">
    <property type="entry name" value="AIPM/Hcit_synth_CS"/>
</dbReference>
<dbReference type="InterPro" id="IPR013785">
    <property type="entry name" value="Aldolase_TIM"/>
</dbReference>
<protein>
    <recommendedName>
        <fullName evidence="3">2-isopropylmalate synthase</fullName>
        <ecNumber evidence="3">2.3.3.13</ecNumber>
    </recommendedName>
    <alternativeName>
        <fullName evidence="8">Alpha-IPM synthase</fullName>
    </alternativeName>
</protein>
<accession>A0A9R1CQP8</accession>
<organism evidence="11 12">
    <name type="scientific">Natronomonas aquatica</name>
    <dbReference type="NCBI Taxonomy" id="2841590"/>
    <lineage>
        <taxon>Archaea</taxon>
        <taxon>Methanobacteriati</taxon>
        <taxon>Methanobacteriota</taxon>
        <taxon>Stenosarchaea group</taxon>
        <taxon>Halobacteria</taxon>
        <taxon>Halobacteriales</taxon>
        <taxon>Natronomonadaceae</taxon>
        <taxon>Natronomonas</taxon>
    </lineage>
</organism>
<evidence type="ECO:0000313" key="12">
    <source>
        <dbReference type="Proteomes" id="UP001139494"/>
    </source>
</evidence>
<dbReference type="RefSeq" id="WP_256028112.1">
    <property type="nucleotide sequence ID" value="NZ_JAHLKM010000001.1"/>
</dbReference>
<dbReference type="EMBL" id="JAHLKM010000001">
    <property type="protein sequence ID" value="MCQ4332195.1"/>
    <property type="molecule type" value="Genomic_DNA"/>
</dbReference>
<dbReference type="Pfam" id="PF00682">
    <property type="entry name" value="HMGL-like"/>
    <property type="match status" value="1"/>
</dbReference>
<reference evidence="11" key="1">
    <citation type="journal article" date="2023" name="Front. Microbiol.">
        <title>Genomic-based phylogenetic and metabolic analyses of the genus Natronomonas, and description of Natronomonas aquatica sp. nov.</title>
        <authorList>
            <person name="Garcia-Roldan A."/>
            <person name="Duran-Viseras A."/>
            <person name="de la Haba R.R."/>
            <person name="Corral P."/>
            <person name="Sanchez-Porro C."/>
            <person name="Ventosa A."/>
        </authorList>
    </citation>
    <scope>NUCLEOTIDE SEQUENCE</scope>
    <source>
        <strain evidence="11">F2-12</strain>
    </source>
</reference>
<dbReference type="Proteomes" id="UP001139494">
    <property type="component" value="Unassembled WGS sequence"/>
</dbReference>
<feature type="domain" description="Pyruvate carboxyltransferase" evidence="10">
    <location>
        <begin position="1"/>
        <end position="251"/>
    </location>
</feature>
<evidence type="ECO:0000256" key="4">
    <source>
        <dbReference type="ARBA" id="ARBA00022430"/>
    </source>
</evidence>
<evidence type="ECO:0000256" key="9">
    <source>
        <dbReference type="RuleBase" id="RU003523"/>
    </source>
</evidence>
<dbReference type="InterPro" id="IPR000891">
    <property type="entry name" value="PYR_CT"/>
</dbReference>
<dbReference type="InterPro" id="IPR050073">
    <property type="entry name" value="2-IPM_HCS-like"/>
</dbReference>